<evidence type="ECO:0008006" key="5">
    <source>
        <dbReference type="Google" id="ProtNLM"/>
    </source>
</evidence>
<comment type="caution">
    <text evidence="3">The sequence shown here is derived from an EMBL/GenBank/DDBJ whole genome shotgun (WGS) entry which is preliminary data.</text>
</comment>
<feature type="coiled-coil region" evidence="1">
    <location>
        <begin position="141"/>
        <end position="168"/>
    </location>
</feature>
<dbReference type="Proteomes" id="UP001633002">
    <property type="component" value="Unassembled WGS sequence"/>
</dbReference>
<feature type="region of interest" description="Disordered" evidence="2">
    <location>
        <begin position="200"/>
        <end position="224"/>
    </location>
</feature>
<name>A0ABD3GUD8_9MARC</name>
<dbReference type="EMBL" id="JBJQOH010000006">
    <property type="protein sequence ID" value="KAL3682862.1"/>
    <property type="molecule type" value="Genomic_DNA"/>
</dbReference>
<gene>
    <name evidence="3" type="ORF">R1sor_000884</name>
</gene>
<evidence type="ECO:0000256" key="1">
    <source>
        <dbReference type="SAM" id="Coils"/>
    </source>
</evidence>
<evidence type="ECO:0000313" key="3">
    <source>
        <dbReference type="EMBL" id="KAL3682862.1"/>
    </source>
</evidence>
<reference evidence="3 4" key="1">
    <citation type="submission" date="2024-09" db="EMBL/GenBank/DDBJ databases">
        <title>Chromosome-scale assembly of Riccia sorocarpa.</title>
        <authorList>
            <person name="Paukszto L."/>
        </authorList>
    </citation>
    <scope>NUCLEOTIDE SEQUENCE [LARGE SCALE GENOMIC DNA]</scope>
    <source>
        <strain evidence="3">LP-2024</strain>
        <tissue evidence="3">Aerial parts of the thallus</tissue>
    </source>
</reference>
<evidence type="ECO:0000313" key="4">
    <source>
        <dbReference type="Proteomes" id="UP001633002"/>
    </source>
</evidence>
<protein>
    <recommendedName>
        <fullName evidence="5">Endonuclease/exonuclease/phosphatase domain-containing protein</fullName>
    </recommendedName>
</protein>
<accession>A0ABD3GUD8</accession>
<keyword evidence="4" id="KW-1185">Reference proteome</keyword>
<sequence>MVEYQEDSIGPSPPFLLVTNGRGEWVHHIREVDHQGARTLSDHVPIKLEVVLKASEANLRQKHSYFKMDYKTLMMTEVLSRAKEKWQEHPSWARDKWKRWSLALGRIRKLLMEVRDEDRRRETEDNNLDDRVERARKRVQHDHSKEAKEDFEEAITELRRKEHEEAEQCRRRCKIMWIKEGEAPSKYFFARLKAKHAQEEMSALNSGHSEPGTRQRVPVSVNPY</sequence>
<evidence type="ECO:0000256" key="2">
    <source>
        <dbReference type="SAM" id="MobiDB-lite"/>
    </source>
</evidence>
<dbReference type="AlphaFoldDB" id="A0ABD3GUD8"/>
<proteinExistence type="predicted"/>
<organism evidence="3 4">
    <name type="scientific">Riccia sorocarpa</name>
    <dbReference type="NCBI Taxonomy" id="122646"/>
    <lineage>
        <taxon>Eukaryota</taxon>
        <taxon>Viridiplantae</taxon>
        <taxon>Streptophyta</taxon>
        <taxon>Embryophyta</taxon>
        <taxon>Marchantiophyta</taxon>
        <taxon>Marchantiopsida</taxon>
        <taxon>Marchantiidae</taxon>
        <taxon>Marchantiales</taxon>
        <taxon>Ricciaceae</taxon>
        <taxon>Riccia</taxon>
    </lineage>
</organism>
<keyword evidence="1" id="KW-0175">Coiled coil</keyword>